<evidence type="ECO:0000259" key="2">
    <source>
        <dbReference type="Pfam" id="PF01370"/>
    </source>
</evidence>
<evidence type="ECO:0000259" key="3">
    <source>
        <dbReference type="Pfam" id="PF08338"/>
    </source>
</evidence>
<dbReference type="PANTHER" id="PTHR11092:SF0">
    <property type="entry name" value="EPIMERASE FAMILY PROTEIN SDR39U1"/>
    <property type="match status" value="1"/>
</dbReference>
<dbReference type="PANTHER" id="PTHR11092">
    <property type="entry name" value="SUGAR NUCLEOTIDE EPIMERASE RELATED"/>
    <property type="match status" value="1"/>
</dbReference>
<proteinExistence type="inferred from homology"/>
<dbReference type="InterPro" id="IPR036291">
    <property type="entry name" value="NAD(P)-bd_dom_sf"/>
</dbReference>
<dbReference type="SUPFAM" id="SSF51735">
    <property type="entry name" value="NAD(P)-binding Rossmann-fold domains"/>
    <property type="match status" value="1"/>
</dbReference>
<dbReference type="Pfam" id="PF01370">
    <property type="entry name" value="Epimerase"/>
    <property type="match status" value="1"/>
</dbReference>
<reference evidence="5" key="1">
    <citation type="journal article" date="2019" name="Int. J. Syst. Evol. Microbiol.">
        <title>The Global Catalogue of Microorganisms (GCM) 10K type strain sequencing project: providing services to taxonomists for standard genome sequencing and annotation.</title>
        <authorList>
            <consortium name="The Broad Institute Genomics Platform"/>
            <consortium name="The Broad Institute Genome Sequencing Center for Infectious Disease"/>
            <person name="Wu L."/>
            <person name="Ma J."/>
        </authorList>
    </citation>
    <scope>NUCLEOTIDE SEQUENCE [LARGE SCALE GENOMIC DNA]</scope>
    <source>
        <strain evidence="5">KCTC 52490</strain>
    </source>
</reference>
<dbReference type="Pfam" id="PF08338">
    <property type="entry name" value="DUF1731"/>
    <property type="match status" value="1"/>
</dbReference>
<accession>A0ABW6ATM1</accession>
<feature type="domain" description="DUF1731" evidence="3">
    <location>
        <begin position="260"/>
        <end position="306"/>
    </location>
</feature>
<dbReference type="Proteomes" id="UP001597512">
    <property type="component" value="Unassembled WGS sequence"/>
</dbReference>
<dbReference type="RefSeq" id="WP_381507933.1">
    <property type="nucleotide sequence ID" value="NZ_JBHUOM010000042.1"/>
</dbReference>
<dbReference type="InterPro" id="IPR013549">
    <property type="entry name" value="DUF1731"/>
</dbReference>
<evidence type="ECO:0000256" key="1">
    <source>
        <dbReference type="ARBA" id="ARBA00009353"/>
    </source>
</evidence>
<dbReference type="InterPro" id="IPR010099">
    <property type="entry name" value="SDR39U1"/>
</dbReference>
<dbReference type="InterPro" id="IPR001509">
    <property type="entry name" value="Epimerase_deHydtase"/>
</dbReference>
<dbReference type="NCBIfam" id="TIGR01777">
    <property type="entry name" value="yfcH"/>
    <property type="match status" value="1"/>
</dbReference>
<keyword evidence="5" id="KW-1185">Reference proteome</keyword>
<dbReference type="EMBL" id="JBHUOM010000042">
    <property type="protein sequence ID" value="MFD2937648.1"/>
    <property type="molecule type" value="Genomic_DNA"/>
</dbReference>
<sequence length="308" mass="33964">MKNNHQQQKHHVLLTGGNGLVGKSLTQALLREGHRVSHLSRTPSIIPDVTTYGWNVVDQQIDARCLDGVDTIIHLAGADIADETWTPARKLEISRSRTESIRLLYRLMGQRPHAVKSVISASGIAFYGDRFDEILTEQSQPSLDFLGTVCQEWEAAVGEGKALGLRVVIFRTGVVLTKEGGALASLVPMIQSGFGATIGSGRQWVPWIHLQDVVGLYGLAVRDSSLVGVVNQTAPGLLTNRQFMEALARHFHKPLWMPSIPAFMLKLMMGERSAFMLNSTRAVPPERLLQAYHYTYPTLDKALSAIYA</sequence>
<evidence type="ECO:0000313" key="5">
    <source>
        <dbReference type="Proteomes" id="UP001597512"/>
    </source>
</evidence>
<organism evidence="4 5">
    <name type="scientific">Spirosoma flavum</name>
    <dbReference type="NCBI Taxonomy" id="2048557"/>
    <lineage>
        <taxon>Bacteria</taxon>
        <taxon>Pseudomonadati</taxon>
        <taxon>Bacteroidota</taxon>
        <taxon>Cytophagia</taxon>
        <taxon>Cytophagales</taxon>
        <taxon>Cytophagaceae</taxon>
        <taxon>Spirosoma</taxon>
    </lineage>
</organism>
<dbReference type="Gene3D" id="3.40.50.720">
    <property type="entry name" value="NAD(P)-binding Rossmann-like Domain"/>
    <property type="match status" value="1"/>
</dbReference>
<feature type="domain" description="NAD-dependent epimerase/dehydratase" evidence="2">
    <location>
        <begin position="12"/>
        <end position="223"/>
    </location>
</feature>
<name>A0ABW6ATM1_9BACT</name>
<evidence type="ECO:0000313" key="4">
    <source>
        <dbReference type="EMBL" id="MFD2937648.1"/>
    </source>
</evidence>
<comment type="caution">
    <text evidence="4">The sequence shown here is derived from an EMBL/GenBank/DDBJ whole genome shotgun (WGS) entry which is preliminary data.</text>
</comment>
<comment type="similarity">
    <text evidence="1">Belongs to the NAD(P)-dependent epimerase/dehydratase family. SDR39U1 subfamily.</text>
</comment>
<protein>
    <submittedName>
        <fullName evidence="4">TIGR01777 family oxidoreductase</fullName>
    </submittedName>
</protein>
<gene>
    <name evidence="4" type="ORF">ACFS25_28010</name>
</gene>